<organism evidence="2 3">
    <name type="scientific">Paenibacillus montaniterrae</name>
    <dbReference type="NCBI Taxonomy" id="429341"/>
    <lineage>
        <taxon>Bacteria</taxon>
        <taxon>Bacillati</taxon>
        <taxon>Bacillota</taxon>
        <taxon>Bacilli</taxon>
        <taxon>Bacillales</taxon>
        <taxon>Paenibacillaceae</taxon>
        <taxon>Paenibacillus</taxon>
    </lineage>
</organism>
<evidence type="ECO:0000313" key="3">
    <source>
        <dbReference type="Proteomes" id="UP000683139"/>
    </source>
</evidence>
<reference evidence="2" key="1">
    <citation type="submission" date="2021-03" db="EMBL/GenBank/DDBJ databases">
        <title>Antimicrobial resistance genes in bacteria isolated from Japanese honey, and their potential for conferring macrolide and lincosamide resistance in the American foulbrood pathogen Paenibacillus larvae.</title>
        <authorList>
            <person name="Okamoto M."/>
            <person name="Kumagai M."/>
            <person name="Kanamori H."/>
            <person name="Takamatsu D."/>
        </authorList>
    </citation>
    <scope>NUCLEOTIDE SEQUENCE</scope>
    <source>
        <strain evidence="2">J40TS1</strain>
    </source>
</reference>
<keyword evidence="3" id="KW-1185">Reference proteome</keyword>
<dbReference type="AlphaFoldDB" id="A0A919YJC9"/>
<accession>A0A919YJC9</accession>
<gene>
    <name evidence="2" type="ORF">J40TS1_06100</name>
</gene>
<dbReference type="Proteomes" id="UP000683139">
    <property type="component" value="Unassembled WGS sequence"/>
</dbReference>
<evidence type="ECO:0000313" key="2">
    <source>
        <dbReference type="EMBL" id="GIP14968.1"/>
    </source>
</evidence>
<sequence length="60" mass="6556">MSVRRKSVIGAAKANSNGESIPKNKWQSICAVKFRWAWSAKGPATESAANKIPQAQQTLR</sequence>
<feature type="region of interest" description="Disordered" evidence="1">
    <location>
        <begin position="1"/>
        <end position="22"/>
    </location>
</feature>
<proteinExistence type="predicted"/>
<protein>
    <submittedName>
        <fullName evidence="2">Uncharacterized protein</fullName>
    </submittedName>
</protein>
<evidence type="ECO:0000256" key="1">
    <source>
        <dbReference type="SAM" id="MobiDB-lite"/>
    </source>
</evidence>
<comment type="caution">
    <text evidence="2">The sequence shown here is derived from an EMBL/GenBank/DDBJ whole genome shotgun (WGS) entry which is preliminary data.</text>
</comment>
<dbReference type="EMBL" id="BOSE01000001">
    <property type="protein sequence ID" value="GIP14968.1"/>
    <property type="molecule type" value="Genomic_DNA"/>
</dbReference>
<name>A0A919YJC9_9BACL</name>